<keyword evidence="1" id="KW-1133">Transmembrane helix</keyword>
<proteinExistence type="predicted"/>
<evidence type="ECO:0000256" key="1">
    <source>
        <dbReference type="SAM" id="Phobius"/>
    </source>
</evidence>
<sequence>MYKVQKTSGANYALIHLALHILLRAIAASFKFINGSKRNNYTKVFLSILAAFLSAPDLIIHTRNRIKRWVWSGF</sequence>
<evidence type="ECO:0000313" key="3">
    <source>
        <dbReference type="Proteomes" id="UP001472677"/>
    </source>
</evidence>
<organism evidence="2 3">
    <name type="scientific">Hibiscus sabdariffa</name>
    <name type="common">roselle</name>
    <dbReference type="NCBI Taxonomy" id="183260"/>
    <lineage>
        <taxon>Eukaryota</taxon>
        <taxon>Viridiplantae</taxon>
        <taxon>Streptophyta</taxon>
        <taxon>Embryophyta</taxon>
        <taxon>Tracheophyta</taxon>
        <taxon>Spermatophyta</taxon>
        <taxon>Magnoliopsida</taxon>
        <taxon>eudicotyledons</taxon>
        <taxon>Gunneridae</taxon>
        <taxon>Pentapetalae</taxon>
        <taxon>rosids</taxon>
        <taxon>malvids</taxon>
        <taxon>Malvales</taxon>
        <taxon>Malvaceae</taxon>
        <taxon>Malvoideae</taxon>
        <taxon>Hibiscus</taxon>
    </lineage>
</organism>
<keyword evidence="3" id="KW-1185">Reference proteome</keyword>
<dbReference type="Proteomes" id="UP001472677">
    <property type="component" value="Unassembled WGS sequence"/>
</dbReference>
<feature type="transmembrane region" description="Helical" evidence="1">
    <location>
        <begin position="12"/>
        <end position="32"/>
    </location>
</feature>
<dbReference type="EMBL" id="JBBPBM010000093">
    <property type="protein sequence ID" value="KAK8509368.1"/>
    <property type="molecule type" value="Genomic_DNA"/>
</dbReference>
<accession>A0ABR2BQE4</accession>
<reference evidence="2 3" key="1">
    <citation type="journal article" date="2024" name="G3 (Bethesda)">
        <title>Genome assembly of Hibiscus sabdariffa L. provides insights into metabolisms of medicinal natural products.</title>
        <authorList>
            <person name="Kim T."/>
        </authorList>
    </citation>
    <scope>NUCLEOTIDE SEQUENCE [LARGE SCALE GENOMIC DNA]</scope>
    <source>
        <strain evidence="2">TK-2024</strain>
        <tissue evidence="2">Old leaves</tissue>
    </source>
</reference>
<keyword evidence="1" id="KW-0812">Transmembrane</keyword>
<protein>
    <submittedName>
        <fullName evidence="2">Uncharacterized protein</fullName>
    </submittedName>
</protein>
<evidence type="ECO:0000313" key="2">
    <source>
        <dbReference type="EMBL" id="KAK8509368.1"/>
    </source>
</evidence>
<name>A0ABR2BQE4_9ROSI</name>
<gene>
    <name evidence="2" type="ORF">V6N12_018445</name>
</gene>
<keyword evidence="1" id="KW-0472">Membrane</keyword>
<feature type="transmembrane region" description="Helical" evidence="1">
    <location>
        <begin position="44"/>
        <end position="60"/>
    </location>
</feature>
<comment type="caution">
    <text evidence="2">The sequence shown here is derived from an EMBL/GenBank/DDBJ whole genome shotgun (WGS) entry which is preliminary data.</text>
</comment>